<name>A0A380MSG7_9GAMM</name>
<dbReference type="PANTHER" id="PTHR30093">
    <property type="entry name" value="GENERAL SECRETION PATHWAY PROTEIN G"/>
    <property type="match status" value="1"/>
</dbReference>
<dbReference type="Gene3D" id="3.30.700.10">
    <property type="entry name" value="Glycoprotein, Type 4 Pilin"/>
    <property type="match status" value="1"/>
</dbReference>
<dbReference type="EMBL" id="UHIC01000001">
    <property type="protein sequence ID" value="SUO94661.1"/>
    <property type="molecule type" value="Genomic_DNA"/>
</dbReference>
<dbReference type="InterPro" id="IPR045584">
    <property type="entry name" value="Pilin-like"/>
</dbReference>
<gene>
    <name evidence="2" type="primary">pilE1</name>
    <name evidence="2" type="ORF">NCTC13337_00865</name>
</gene>
<dbReference type="Pfam" id="PF07963">
    <property type="entry name" value="N_methyl"/>
    <property type="match status" value="1"/>
</dbReference>
<evidence type="ECO:0000313" key="3">
    <source>
        <dbReference type="Proteomes" id="UP000254601"/>
    </source>
</evidence>
<dbReference type="Pfam" id="PF16732">
    <property type="entry name" value="ComP_DUS"/>
    <property type="match status" value="1"/>
</dbReference>
<dbReference type="PROSITE" id="PS00409">
    <property type="entry name" value="PROKAR_NTER_METHYL"/>
    <property type="match status" value="1"/>
</dbReference>
<dbReference type="GO" id="GO:0043683">
    <property type="term" value="P:type IV pilus assembly"/>
    <property type="evidence" value="ECO:0007669"/>
    <property type="project" value="InterPro"/>
</dbReference>
<organism evidence="2 3">
    <name type="scientific">Suttonella ornithocola</name>
    <dbReference type="NCBI Taxonomy" id="279832"/>
    <lineage>
        <taxon>Bacteria</taxon>
        <taxon>Pseudomonadati</taxon>
        <taxon>Pseudomonadota</taxon>
        <taxon>Gammaproteobacteria</taxon>
        <taxon>Cardiobacteriales</taxon>
        <taxon>Cardiobacteriaceae</taxon>
        <taxon>Suttonella</taxon>
    </lineage>
</organism>
<keyword evidence="1" id="KW-0472">Membrane</keyword>
<feature type="transmembrane region" description="Helical" evidence="1">
    <location>
        <begin position="12"/>
        <end position="34"/>
    </location>
</feature>
<dbReference type="OrthoDB" id="5296638at2"/>
<dbReference type="RefSeq" id="WP_072575888.1">
    <property type="nucleotide sequence ID" value="NZ_LWHB01000033.1"/>
</dbReference>
<dbReference type="NCBIfam" id="TIGR02532">
    <property type="entry name" value="IV_pilin_GFxxxE"/>
    <property type="match status" value="1"/>
</dbReference>
<keyword evidence="1" id="KW-1133">Transmembrane helix</keyword>
<keyword evidence="1" id="KW-0812">Transmembrane</keyword>
<keyword evidence="3" id="KW-1185">Reference proteome</keyword>
<dbReference type="InterPro" id="IPR031982">
    <property type="entry name" value="PilE-like"/>
</dbReference>
<protein>
    <submittedName>
        <fullName evidence="2">Pilin</fullName>
    </submittedName>
</protein>
<evidence type="ECO:0000256" key="1">
    <source>
        <dbReference type="SAM" id="Phobius"/>
    </source>
</evidence>
<dbReference type="SUPFAM" id="SSF54523">
    <property type="entry name" value="Pili subunits"/>
    <property type="match status" value="1"/>
</dbReference>
<dbReference type="Proteomes" id="UP000254601">
    <property type="component" value="Unassembled WGS sequence"/>
</dbReference>
<dbReference type="AlphaFoldDB" id="A0A380MSG7"/>
<evidence type="ECO:0000313" key="2">
    <source>
        <dbReference type="EMBL" id="SUO94661.1"/>
    </source>
</evidence>
<dbReference type="PANTHER" id="PTHR30093:SF47">
    <property type="entry name" value="TYPE IV PILUS NON-CORE MINOR PILIN PILE"/>
    <property type="match status" value="1"/>
</dbReference>
<proteinExistence type="predicted"/>
<dbReference type="InterPro" id="IPR012902">
    <property type="entry name" value="N_methyl_site"/>
</dbReference>
<sequence>MISRNRKNKGFTLIELMIVVAIIGILAAIAMPSYQRYVLRSHRVDARNMLQDISQKMQQYYSVNRKYDTNTNLSAWGQNVSPAQGTARYNITLAVTEDSYTLTATPTGPQTKDECGAFTLNQSGVKTAKGKNSRDEISIRCWRS</sequence>
<reference evidence="2 3" key="1">
    <citation type="submission" date="2018-06" db="EMBL/GenBank/DDBJ databases">
        <authorList>
            <consortium name="Pathogen Informatics"/>
            <person name="Doyle S."/>
        </authorList>
    </citation>
    <scope>NUCLEOTIDE SEQUENCE [LARGE SCALE GENOMIC DNA]</scope>
    <source>
        <strain evidence="2 3">NCTC13337</strain>
    </source>
</reference>
<accession>A0A380MSG7</accession>